<dbReference type="Proteomes" id="UP000609121">
    <property type="component" value="Unassembled WGS sequence"/>
</dbReference>
<dbReference type="InterPro" id="IPR000524">
    <property type="entry name" value="Tscrpt_reg_HTH_GntR"/>
</dbReference>
<dbReference type="InterPro" id="IPR036390">
    <property type="entry name" value="WH_DNA-bd_sf"/>
</dbReference>
<accession>A0A8J7CZS9</accession>
<evidence type="ECO:0000256" key="3">
    <source>
        <dbReference type="ARBA" id="ARBA00023163"/>
    </source>
</evidence>
<evidence type="ECO:0000256" key="2">
    <source>
        <dbReference type="ARBA" id="ARBA00023125"/>
    </source>
</evidence>
<reference evidence="5" key="1">
    <citation type="submission" date="2020-09" db="EMBL/GenBank/DDBJ databases">
        <title>A novel bacterium of genus Mangrovicoccus, isolated from South China Sea.</title>
        <authorList>
            <person name="Huang H."/>
            <person name="Mo K."/>
            <person name="Hu Y."/>
        </authorList>
    </citation>
    <scope>NUCLEOTIDE SEQUENCE</scope>
    <source>
        <strain evidence="5">HB182678</strain>
    </source>
</reference>
<gene>
    <name evidence="5" type="ORF">ICN82_09240</name>
</gene>
<dbReference type="GO" id="GO:0003700">
    <property type="term" value="F:DNA-binding transcription factor activity"/>
    <property type="evidence" value="ECO:0007669"/>
    <property type="project" value="InterPro"/>
</dbReference>
<dbReference type="PANTHER" id="PTHR43537:SF53">
    <property type="entry name" value="HTH-TYPE TRANSCRIPTIONAL REPRESSOR NANR"/>
    <property type="match status" value="1"/>
</dbReference>
<evidence type="ECO:0000256" key="1">
    <source>
        <dbReference type="ARBA" id="ARBA00023015"/>
    </source>
</evidence>
<name>A0A8J7CZS9_9RHOB</name>
<dbReference type="EMBL" id="JACVXA010000022">
    <property type="protein sequence ID" value="MBE3638383.1"/>
    <property type="molecule type" value="Genomic_DNA"/>
</dbReference>
<comment type="caution">
    <text evidence="5">The sequence shown here is derived from an EMBL/GenBank/DDBJ whole genome shotgun (WGS) entry which is preliminary data.</text>
</comment>
<dbReference type="InterPro" id="IPR011711">
    <property type="entry name" value="GntR_C"/>
</dbReference>
<keyword evidence="6" id="KW-1185">Reference proteome</keyword>
<dbReference type="SMART" id="SM00895">
    <property type="entry name" value="FCD"/>
    <property type="match status" value="1"/>
</dbReference>
<dbReference type="SMART" id="SM00345">
    <property type="entry name" value="HTH_GNTR"/>
    <property type="match status" value="1"/>
</dbReference>
<feature type="domain" description="HTH gntR-type" evidence="4">
    <location>
        <begin position="33"/>
        <end position="100"/>
    </location>
</feature>
<dbReference type="InterPro" id="IPR008920">
    <property type="entry name" value="TF_FadR/GntR_C"/>
</dbReference>
<dbReference type="Pfam" id="PF07729">
    <property type="entry name" value="FCD"/>
    <property type="match status" value="1"/>
</dbReference>
<dbReference type="InterPro" id="IPR036388">
    <property type="entry name" value="WH-like_DNA-bd_sf"/>
</dbReference>
<protein>
    <submittedName>
        <fullName evidence="5">GntR family transcriptional regulator</fullName>
    </submittedName>
</protein>
<evidence type="ECO:0000313" key="5">
    <source>
        <dbReference type="EMBL" id="MBE3638383.1"/>
    </source>
</evidence>
<evidence type="ECO:0000313" key="6">
    <source>
        <dbReference type="Proteomes" id="UP000609121"/>
    </source>
</evidence>
<keyword evidence="3" id="KW-0804">Transcription</keyword>
<dbReference type="PROSITE" id="PS50949">
    <property type="entry name" value="HTH_GNTR"/>
    <property type="match status" value="1"/>
</dbReference>
<dbReference type="SUPFAM" id="SSF48008">
    <property type="entry name" value="GntR ligand-binding domain-like"/>
    <property type="match status" value="1"/>
</dbReference>
<dbReference type="CDD" id="cd07377">
    <property type="entry name" value="WHTH_GntR"/>
    <property type="match status" value="1"/>
</dbReference>
<sequence length="253" mass="27463">MYRQRPALCAALPHGRVPRGSPEGARVARQETVTGSAEVAARLAVAIHEHRLAPGTKLNEDEVGEIFGVSRTVVRAGLQQLAHQHLVELKRNRGAFVARPGVREAREVFEARSLLEPTTARSAARRAGPADIAALRDHIEAEHAALAAGDDGRALHLSGTFHNEVARIANQGTIAEFIAQLVSRSSLIIALYWERRAALCESHAHHALIAALERNDEAEAEALMKSHLLDLYTSLDLRDTPPAPRTLKEALDG</sequence>
<dbReference type="Pfam" id="PF00392">
    <property type="entry name" value="GntR"/>
    <property type="match status" value="1"/>
</dbReference>
<dbReference type="Gene3D" id="1.20.120.530">
    <property type="entry name" value="GntR ligand-binding domain-like"/>
    <property type="match status" value="1"/>
</dbReference>
<keyword evidence="1" id="KW-0805">Transcription regulation</keyword>
<dbReference type="PANTHER" id="PTHR43537">
    <property type="entry name" value="TRANSCRIPTIONAL REGULATOR, GNTR FAMILY"/>
    <property type="match status" value="1"/>
</dbReference>
<dbReference type="Gene3D" id="1.10.10.10">
    <property type="entry name" value="Winged helix-like DNA-binding domain superfamily/Winged helix DNA-binding domain"/>
    <property type="match status" value="1"/>
</dbReference>
<evidence type="ECO:0000259" key="4">
    <source>
        <dbReference type="PROSITE" id="PS50949"/>
    </source>
</evidence>
<organism evidence="5 6">
    <name type="scientific">Mangrovicoccus algicola</name>
    <dbReference type="NCBI Taxonomy" id="2771008"/>
    <lineage>
        <taxon>Bacteria</taxon>
        <taxon>Pseudomonadati</taxon>
        <taxon>Pseudomonadota</taxon>
        <taxon>Alphaproteobacteria</taxon>
        <taxon>Rhodobacterales</taxon>
        <taxon>Paracoccaceae</taxon>
        <taxon>Mangrovicoccus</taxon>
    </lineage>
</organism>
<dbReference type="GO" id="GO:0003677">
    <property type="term" value="F:DNA binding"/>
    <property type="evidence" value="ECO:0007669"/>
    <property type="project" value="UniProtKB-KW"/>
</dbReference>
<dbReference type="AlphaFoldDB" id="A0A8J7CZS9"/>
<proteinExistence type="predicted"/>
<keyword evidence="2" id="KW-0238">DNA-binding</keyword>
<dbReference type="SUPFAM" id="SSF46785">
    <property type="entry name" value="Winged helix' DNA-binding domain"/>
    <property type="match status" value="1"/>
</dbReference>